<dbReference type="Proteomes" id="UP000748756">
    <property type="component" value="Unassembled WGS sequence"/>
</dbReference>
<evidence type="ECO:0000256" key="1">
    <source>
        <dbReference type="SAM" id="Phobius"/>
    </source>
</evidence>
<evidence type="ECO:0008006" key="4">
    <source>
        <dbReference type="Google" id="ProtNLM"/>
    </source>
</evidence>
<protein>
    <recommendedName>
        <fullName evidence="4">Transmembrane protein</fullName>
    </recommendedName>
</protein>
<sequence length="671" mass="74226">MIFSVPFWVPSLVIAIIKIILSGTIGAILTFYVRYSSDVYANSIRWSRIGGLYETTTLLRNSYQKVPKRSCAIMAAMIFASAFTLCVTIFLGASVSRADMAGDTTSAGITTGQLPPANPLFWTDWNSFMEADATMKDTLELLLNDTRFNHNPNSRAVYTPRKYGYEVPCDEMGVGLGIDNEDLSFVYRSPNDNCKMVFVILPLSILKWDPKQASDRLISPDVHMAVAPMFMVDNERKELKPVVSAFNSRYCLVFDQSESFFGSTFPKDGLTSLPRTDAARCQFGSDDSLVMAVTNIKFAVNYLDNFDKVSASIFDDPSNLPLLQPMRTAINNGTFLNPSNNSTLVILTKMSTNIDLLMCASIFPTSTTGTMGLLCTYLVVATITTKPQQWDPAIPTILNPKMYAPFNAVTITNQNEISIRHMSSRSGNTGDTFSAAHLLKATTDATEYLASLGHNVLMDQKAEQLYILFEIVEFSDAFEVPTPLLIFLLVVILMCIVVWGSAEKLYTPIFNGSLYKVIFEEIESKDKKTPMLMDCTHDSLAFEGYQVIPDLEERSGRSSQEYAMVARGNGSREQPPIRQTSVLQSPIQQSSMLRDNPAQRQVLPPMGPAASTIAIIPASPASPAFPVFPIATSPFANVFDQTDHFTVPHIKTFAFSGLTCSSYTRYPIKAF</sequence>
<keyword evidence="1" id="KW-0812">Transmembrane</keyword>
<accession>A0A9P5RQK1</accession>
<dbReference type="OrthoDB" id="2387820at2759"/>
<feature type="transmembrane region" description="Helical" evidence="1">
    <location>
        <begin position="12"/>
        <end position="35"/>
    </location>
</feature>
<evidence type="ECO:0000313" key="3">
    <source>
        <dbReference type="Proteomes" id="UP000748756"/>
    </source>
</evidence>
<name>A0A9P5RQK1_9FUNG</name>
<keyword evidence="1" id="KW-1133">Transmembrane helix</keyword>
<reference evidence="2" key="1">
    <citation type="journal article" date="2020" name="Fungal Divers.">
        <title>Resolving the Mortierellaceae phylogeny through synthesis of multi-gene phylogenetics and phylogenomics.</title>
        <authorList>
            <person name="Vandepol N."/>
            <person name="Liber J."/>
            <person name="Desiro A."/>
            <person name="Na H."/>
            <person name="Kennedy M."/>
            <person name="Barry K."/>
            <person name="Grigoriev I.V."/>
            <person name="Miller A.N."/>
            <person name="O'Donnell K."/>
            <person name="Stajich J.E."/>
            <person name="Bonito G."/>
        </authorList>
    </citation>
    <scope>NUCLEOTIDE SEQUENCE</scope>
    <source>
        <strain evidence="2">NRRL 6426</strain>
    </source>
</reference>
<dbReference type="AlphaFoldDB" id="A0A9P5RQK1"/>
<comment type="caution">
    <text evidence="2">The sequence shown here is derived from an EMBL/GenBank/DDBJ whole genome shotgun (WGS) entry which is preliminary data.</text>
</comment>
<gene>
    <name evidence="2" type="ORF">BG015_001231</name>
</gene>
<feature type="transmembrane region" description="Helical" evidence="1">
    <location>
        <begin position="71"/>
        <end position="93"/>
    </location>
</feature>
<proteinExistence type="predicted"/>
<organism evidence="2 3">
    <name type="scientific">Linnemannia schmuckeri</name>
    <dbReference type="NCBI Taxonomy" id="64567"/>
    <lineage>
        <taxon>Eukaryota</taxon>
        <taxon>Fungi</taxon>
        <taxon>Fungi incertae sedis</taxon>
        <taxon>Mucoromycota</taxon>
        <taxon>Mortierellomycotina</taxon>
        <taxon>Mortierellomycetes</taxon>
        <taxon>Mortierellales</taxon>
        <taxon>Mortierellaceae</taxon>
        <taxon>Linnemannia</taxon>
    </lineage>
</organism>
<feature type="transmembrane region" description="Helical" evidence="1">
    <location>
        <begin position="484"/>
        <end position="502"/>
    </location>
</feature>
<keyword evidence="3" id="KW-1185">Reference proteome</keyword>
<evidence type="ECO:0000313" key="2">
    <source>
        <dbReference type="EMBL" id="KAF9141599.1"/>
    </source>
</evidence>
<keyword evidence="1" id="KW-0472">Membrane</keyword>
<dbReference type="EMBL" id="JAAAUQ010001216">
    <property type="protein sequence ID" value="KAF9141599.1"/>
    <property type="molecule type" value="Genomic_DNA"/>
</dbReference>